<comment type="caution">
    <text evidence="2">The sequence shown here is derived from an EMBL/GenBank/DDBJ whole genome shotgun (WGS) entry which is preliminary data.</text>
</comment>
<reference evidence="2 3" key="1">
    <citation type="journal article" name="Nat. Commun.">
        <title>Undinarchaeota illuminate DPANN phylogeny and the impact of gene transfer on archaeal evolution.</title>
        <authorList>
            <person name="Dombrowski N."/>
            <person name="Williams T.A."/>
            <person name="Sun J."/>
            <person name="Woodcroft B.J."/>
            <person name="Lee J.H."/>
            <person name="Minh B.Q."/>
            <person name="Rinke C."/>
            <person name="Spang A."/>
        </authorList>
    </citation>
    <scope>NUCLEOTIDE SEQUENCE [LARGE SCALE GENOMIC DNA]</scope>
    <source>
        <strain evidence="2">MAG_bin17</strain>
    </source>
</reference>
<dbReference type="PANTHER" id="PTHR34293:SF1">
    <property type="entry name" value="HTH-TYPE TRANSCRIPTIONAL REGULATOR TRMBL2"/>
    <property type="match status" value="1"/>
</dbReference>
<name>A0A832XKZ0_9ARCH</name>
<dbReference type="InterPro" id="IPR036388">
    <property type="entry name" value="WH-like_DNA-bd_sf"/>
</dbReference>
<dbReference type="InterPro" id="IPR051797">
    <property type="entry name" value="TrmB-like"/>
</dbReference>
<protein>
    <recommendedName>
        <fullName evidence="1">Transcription regulator TrmB N-terminal domain-containing protein</fullName>
    </recommendedName>
</protein>
<dbReference type="SUPFAM" id="SSF46785">
    <property type="entry name" value="Winged helix' DNA-binding domain"/>
    <property type="match status" value="1"/>
</dbReference>
<proteinExistence type="predicted"/>
<feature type="domain" description="Transcription regulator TrmB N-terminal" evidence="1">
    <location>
        <begin position="8"/>
        <end position="73"/>
    </location>
</feature>
<organism evidence="2 3">
    <name type="scientific">Candidatus Undinarchaeum marinum</name>
    <dbReference type="NCBI Taxonomy" id="2756141"/>
    <lineage>
        <taxon>Archaea</taxon>
        <taxon>Candidatus Undinarchaeota</taxon>
        <taxon>Candidatus Undinarchaeia</taxon>
        <taxon>Candidatus Undinarchaeales</taxon>
        <taxon>Candidatus Undinarchaeaceae</taxon>
        <taxon>Candidatus Undinarchaeum</taxon>
    </lineage>
</organism>
<accession>A0A832XKZ0</accession>
<sequence length="130" mass="15767">MEENIRYLKRLGLTEYQSKAMVVLLNKRKTTAKDISDLSGIPLTKVYQVLKDLEEKKLLYSEEDKPRMYRTLPAYKIMNRLLAEKRRHLDRLLKERGRRLESIRKLDFEEYIRIYEEKIHPCVGVEQYEF</sequence>
<keyword evidence="3" id="KW-1185">Reference proteome</keyword>
<dbReference type="Proteomes" id="UP000604391">
    <property type="component" value="Unassembled WGS sequence"/>
</dbReference>
<dbReference type="AlphaFoldDB" id="A0A832XKZ0"/>
<evidence type="ECO:0000259" key="1">
    <source>
        <dbReference type="Pfam" id="PF01978"/>
    </source>
</evidence>
<dbReference type="InterPro" id="IPR002831">
    <property type="entry name" value="Tscrpt_reg_TrmB_N"/>
</dbReference>
<dbReference type="Gene3D" id="1.10.10.10">
    <property type="entry name" value="Winged helix-like DNA-binding domain superfamily/Winged helix DNA-binding domain"/>
    <property type="match status" value="1"/>
</dbReference>
<dbReference type="Pfam" id="PF01978">
    <property type="entry name" value="TrmB"/>
    <property type="match status" value="1"/>
</dbReference>
<dbReference type="InterPro" id="IPR036390">
    <property type="entry name" value="WH_DNA-bd_sf"/>
</dbReference>
<gene>
    <name evidence="2" type="ORF">H1011_00075</name>
</gene>
<evidence type="ECO:0000313" key="2">
    <source>
        <dbReference type="EMBL" id="HIJ99212.1"/>
    </source>
</evidence>
<dbReference type="EMBL" id="DVAD01000001">
    <property type="protein sequence ID" value="HIJ99212.1"/>
    <property type="molecule type" value="Genomic_DNA"/>
</dbReference>
<evidence type="ECO:0000313" key="3">
    <source>
        <dbReference type="Proteomes" id="UP000604391"/>
    </source>
</evidence>
<dbReference type="PANTHER" id="PTHR34293">
    <property type="entry name" value="HTH-TYPE TRANSCRIPTIONAL REGULATOR TRMBL2"/>
    <property type="match status" value="1"/>
</dbReference>